<evidence type="ECO:0000313" key="2">
    <source>
        <dbReference type="EMBL" id="OGG96584.1"/>
    </source>
</evidence>
<protein>
    <recommendedName>
        <fullName evidence="1">Rhodanese domain-containing protein</fullName>
    </recommendedName>
</protein>
<dbReference type="SUPFAM" id="SSF52821">
    <property type="entry name" value="Rhodanese/Cell cycle control phosphatase"/>
    <property type="match status" value="1"/>
</dbReference>
<dbReference type="GO" id="GO:0051536">
    <property type="term" value="F:iron-sulfur cluster binding"/>
    <property type="evidence" value="ECO:0007669"/>
    <property type="project" value="InterPro"/>
</dbReference>
<dbReference type="Gene3D" id="3.40.250.10">
    <property type="entry name" value="Rhodanese-like domain"/>
    <property type="match status" value="1"/>
</dbReference>
<dbReference type="InterPro" id="IPR001075">
    <property type="entry name" value="NIF_FeS_clus_asmbl_NifU_C"/>
</dbReference>
<dbReference type="EMBL" id="MFNE01000010">
    <property type="protein sequence ID" value="OGG96584.1"/>
    <property type="molecule type" value="Genomic_DNA"/>
</dbReference>
<organism evidence="2 3">
    <name type="scientific">Candidatus Lambdaproteobacteria bacterium RIFOXYD2_FULL_50_16</name>
    <dbReference type="NCBI Taxonomy" id="1817772"/>
    <lineage>
        <taxon>Bacteria</taxon>
        <taxon>Pseudomonadati</taxon>
        <taxon>Pseudomonadota</taxon>
        <taxon>Candidatus Lambdaproteobacteria</taxon>
    </lineage>
</organism>
<evidence type="ECO:0000259" key="1">
    <source>
        <dbReference type="PROSITE" id="PS50206"/>
    </source>
</evidence>
<dbReference type="InterPro" id="IPR001763">
    <property type="entry name" value="Rhodanese-like_dom"/>
</dbReference>
<dbReference type="SUPFAM" id="SSF117916">
    <property type="entry name" value="Fe-S cluster assembly (FSCA) domain-like"/>
    <property type="match status" value="1"/>
</dbReference>
<dbReference type="Proteomes" id="UP000178449">
    <property type="component" value="Unassembled WGS sequence"/>
</dbReference>
<dbReference type="Pfam" id="PF01106">
    <property type="entry name" value="NifU"/>
    <property type="match status" value="1"/>
</dbReference>
<dbReference type="STRING" id="1817772.A2527_03225"/>
<feature type="domain" description="Rhodanese" evidence="1">
    <location>
        <begin position="25"/>
        <end position="107"/>
    </location>
</feature>
<comment type="caution">
    <text evidence="2">The sequence shown here is derived from an EMBL/GenBank/DDBJ whole genome shotgun (WGS) entry which is preliminary data.</text>
</comment>
<dbReference type="GO" id="GO:0016226">
    <property type="term" value="P:iron-sulfur cluster assembly"/>
    <property type="evidence" value="ECO:0007669"/>
    <property type="project" value="InterPro"/>
</dbReference>
<gene>
    <name evidence="2" type="ORF">A2527_03225</name>
</gene>
<sequence length="196" mass="21647">MDPNRFILTAEQFLNARKASIPPAVIDLRGPELFEAGHLAGARNIPAGYLAEEAIFFPPKRLHLLYADSPEVAQAGAELLAQKGFEALGWLKGSYQDLTNSLTQTGELCLDKEPVERWPDLIEQVLDDRVRPYLEEDGGGLVLFQIEGDKLFVDFTGNCQGCESSRTATLRLVQLSLAVGLNHDLKVIARRTQEAN</sequence>
<dbReference type="PROSITE" id="PS50206">
    <property type="entry name" value="RHODANESE_3"/>
    <property type="match status" value="1"/>
</dbReference>
<proteinExistence type="predicted"/>
<dbReference type="Pfam" id="PF00581">
    <property type="entry name" value="Rhodanese"/>
    <property type="match status" value="1"/>
</dbReference>
<dbReference type="GO" id="GO:0005506">
    <property type="term" value="F:iron ion binding"/>
    <property type="evidence" value="ECO:0007669"/>
    <property type="project" value="InterPro"/>
</dbReference>
<dbReference type="InterPro" id="IPR034904">
    <property type="entry name" value="FSCA_dom_sf"/>
</dbReference>
<accession>A0A1F6GEP8</accession>
<dbReference type="CDD" id="cd00158">
    <property type="entry name" value="RHOD"/>
    <property type="match status" value="1"/>
</dbReference>
<reference evidence="2 3" key="1">
    <citation type="journal article" date="2016" name="Nat. Commun.">
        <title>Thousands of microbial genomes shed light on interconnected biogeochemical processes in an aquifer system.</title>
        <authorList>
            <person name="Anantharaman K."/>
            <person name="Brown C.T."/>
            <person name="Hug L.A."/>
            <person name="Sharon I."/>
            <person name="Castelle C.J."/>
            <person name="Probst A.J."/>
            <person name="Thomas B.C."/>
            <person name="Singh A."/>
            <person name="Wilkins M.J."/>
            <person name="Karaoz U."/>
            <person name="Brodie E.L."/>
            <person name="Williams K.H."/>
            <person name="Hubbard S.S."/>
            <person name="Banfield J.F."/>
        </authorList>
    </citation>
    <scope>NUCLEOTIDE SEQUENCE [LARGE SCALE GENOMIC DNA]</scope>
</reference>
<dbReference type="InterPro" id="IPR036873">
    <property type="entry name" value="Rhodanese-like_dom_sf"/>
</dbReference>
<dbReference type="Gene3D" id="3.30.300.130">
    <property type="entry name" value="Fe-S cluster assembly (FSCA)"/>
    <property type="match status" value="1"/>
</dbReference>
<dbReference type="AlphaFoldDB" id="A0A1F6GEP8"/>
<evidence type="ECO:0000313" key="3">
    <source>
        <dbReference type="Proteomes" id="UP000178449"/>
    </source>
</evidence>
<name>A0A1F6GEP8_9PROT</name>